<dbReference type="SUPFAM" id="SSF56235">
    <property type="entry name" value="N-terminal nucleophile aminohydrolases (Ntn hydrolases)"/>
    <property type="match status" value="1"/>
</dbReference>
<evidence type="ECO:0000313" key="8">
    <source>
        <dbReference type="Proteomes" id="UP000295293"/>
    </source>
</evidence>
<comment type="caution">
    <text evidence="7">The sequence shown here is derived from an EMBL/GenBank/DDBJ whole genome shotgun (WGS) entry which is preliminary data.</text>
</comment>
<sequence>MLGGLLSRVLVFVVAPALTLAGGGLWHLRKSLPPVQGEVVAGVAAPVSVQRDAMGVPHIVAASDRDAFYAMGFVHAQDRLWQLEIQRRIAAGRLSEVFGKDSIPQDIWFRTLGFSQSARSAWTTLSPQAQQSLQAYADGINGWLAGNPVLPPEFAVFGIRPEPWTVFDSLAWAKVFALDLGGNFQREIDRLMVARSASPRTLQALFPQYPAGAALTVAQLGAAPLEPLQQLAQFQKTLESRLQIGGRFVGSNAWVVSGKLTANGAALLANDPHLALQIPSLWYMASLRGDQLDVAGATLVGLPVVVFGRNRQIAWGGTNLMADAQDLYLEQAKPEDNAYYAVNGQWVPFDTREEFIQVKQDFPAFLRNKLRPLRILVRSSRHGPIVSDMFKVLEQPAALRWTALDADDSSYEAFFRLNFAGDWDAFQQALSQQVAPAMNFVYADRAGNIGYLAAGRIPTRHGGDGMLPVPGWTDSYEWNGSIPFTAWPRSYNPASGFLVSANNKPVADDYPYLIGSDFATPTRADRITALLGQARDAGTPLDLAAMQRIQGDSQSEPARRLLGRLLQHEPSSDRQRLAYRYLKDWQGDMRGDSQAASIFNAWTRHLKRQLLANDLGGNWNKSDESQYTRSVVDSLDLDSLQRVLDDEQGQWCSPRDAVSPEPVCDDVLDVSLNRALRELLKIDGDDSMQDWAWSSMHETVYRHTPFSDVSVLRDVFQRRIGNGGSPDSVNVANFSLDKSGYVQDFGAGFRQLIALAPGAVEHLYMNSTGQSGNVMSKHYDDMVERFRNVEYAAMRSDSGGAQGITLIPAAAPRQPAEQAP</sequence>
<comment type="cofactor">
    <cofactor evidence="6">
        <name>Ca(2+)</name>
        <dbReference type="ChEBI" id="CHEBI:29108"/>
    </cofactor>
    <text evidence="6">Binds 1 Ca(2+) ion per dimer.</text>
</comment>
<comment type="similarity">
    <text evidence="1">Belongs to the peptidase S45 family.</text>
</comment>
<evidence type="ECO:0000256" key="5">
    <source>
        <dbReference type="PIRSR" id="PIRSR001227-1"/>
    </source>
</evidence>
<gene>
    <name evidence="7" type="ORF">DFR29_1124</name>
</gene>
<dbReference type="Pfam" id="PF01804">
    <property type="entry name" value="Penicil_amidase"/>
    <property type="match status" value="1"/>
</dbReference>
<dbReference type="GO" id="GO:0017000">
    <property type="term" value="P:antibiotic biosynthetic process"/>
    <property type="evidence" value="ECO:0007669"/>
    <property type="project" value="InterPro"/>
</dbReference>
<dbReference type="PANTHER" id="PTHR34218">
    <property type="entry name" value="PEPTIDASE S45 PENICILLIN AMIDASE"/>
    <property type="match status" value="1"/>
</dbReference>
<evidence type="ECO:0000313" key="7">
    <source>
        <dbReference type="EMBL" id="TDR40690.1"/>
    </source>
</evidence>
<dbReference type="Gene3D" id="1.10.439.10">
    <property type="entry name" value="Penicillin Amidohydrolase, domain 1"/>
    <property type="match status" value="1"/>
</dbReference>
<dbReference type="Gene3D" id="1.10.1400.10">
    <property type="match status" value="1"/>
</dbReference>
<accession>A0A4V3DLP8</accession>
<dbReference type="GO" id="GO:0016811">
    <property type="term" value="F:hydrolase activity, acting on carbon-nitrogen (but not peptide) bonds, in linear amides"/>
    <property type="evidence" value="ECO:0007669"/>
    <property type="project" value="InterPro"/>
</dbReference>
<dbReference type="PIRSF" id="PIRSF001227">
    <property type="entry name" value="Pen_acylase"/>
    <property type="match status" value="1"/>
</dbReference>
<feature type="binding site" evidence="6">
    <location>
        <position position="323"/>
    </location>
    <ligand>
        <name>Ca(2+)</name>
        <dbReference type="ChEBI" id="CHEBI:29108"/>
    </ligand>
</feature>
<dbReference type="PANTHER" id="PTHR34218:SF4">
    <property type="entry name" value="ACYL-HOMOSERINE LACTONE ACYLASE QUIP"/>
    <property type="match status" value="1"/>
</dbReference>
<reference evidence="7 8" key="1">
    <citation type="submission" date="2019-03" db="EMBL/GenBank/DDBJ databases">
        <title>Genomic Encyclopedia of Type Strains, Phase IV (KMG-IV): sequencing the most valuable type-strain genomes for metagenomic binning, comparative biology and taxonomic classification.</title>
        <authorList>
            <person name="Goeker M."/>
        </authorList>
    </citation>
    <scope>NUCLEOTIDE SEQUENCE [LARGE SCALE GENOMIC DNA]</scope>
    <source>
        <strain evidence="7 8">DSM 21667</strain>
    </source>
</reference>
<evidence type="ECO:0000256" key="1">
    <source>
        <dbReference type="ARBA" id="ARBA00006586"/>
    </source>
</evidence>
<evidence type="ECO:0000256" key="6">
    <source>
        <dbReference type="PIRSR" id="PIRSR001227-2"/>
    </source>
</evidence>
<dbReference type="AlphaFoldDB" id="A0A4V3DLP8"/>
<dbReference type="GO" id="GO:0046872">
    <property type="term" value="F:metal ion binding"/>
    <property type="evidence" value="ECO:0007669"/>
    <property type="project" value="UniProtKB-KW"/>
</dbReference>
<comment type="subunit">
    <text evidence="4">Heterodimer of an alpha subunit and a beta subunit processed from the same precursor.</text>
</comment>
<dbReference type="Gene3D" id="2.30.120.10">
    <property type="match status" value="1"/>
</dbReference>
<dbReference type="InterPro" id="IPR023343">
    <property type="entry name" value="Penicillin_amidase_dom1"/>
</dbReference>
<dbReference type="Proteomes" id="UP000295293">
    <property type="component" value="Unassembled WGS sequence"/>
</dbReference>
<dbReference type="EMBL" id="SNZH01000012">
    <property type="protein sequence ID" value="TDR40690.1"/>
    <property type="molecule type" value="Genomic_DNA"/>
</dbReference>
<dbReference type="OrthoDB" id="9760084at2"/>
<feature type="binding site" evidence="6">
    <location>
        <position position="187"/>
    </location>
    <ligand>
        <name>Ca(2+)</name>
        <dbReference type="ChEBI" id="CHEBI:29108"/>
    </ligand>
</feature>
<dbReference type="CDD" id="cd03747">
    <property type="entry name" value="Ntn_PGA_like"/>
    <property type="match status" value="1"/>
</dbReference>
<dbReference type="InterPro" id="IPR043146">
    <property type="entry name" value="Penicillin_amidase_N_B-knob"/>
</dbReference>
<proteinExistence type="inferred from homology"/>
<keyword evidence="8" id="KW-1185">Reference proteome</keyword>
<feature type="active site" description="Nucleophile" evidence="5">
    <location>
        <position position="251"/>
    </location>
</feature>
<organism evidence="7 8">
    <name type="scientific">Tahibacter aquaticus</name>
    <dbReference type="NCBI Taxonomy" id="520092"/>
    <lineage>
        <taxon>Bacteria</taxon>
        <taxon>Pseudomonadati</taxon>
        <taxon>Pseudomonadota</taxon>
        <taxon>Gammaproteobacteria</taxon>
        <taxon>Lysobacterales</taxon>
        <taxon>Rhodanobacteraceae</taxon>
        <taxon>Tahibacter</taxon>
    </lineage>
</organism>
<name>A0A4V3DLP8_9GAMM</name>
<feature type="binding site" evidence="6">
    <location>
        <position position="326"/>
    </location>
    <ligand>
        <name>Ca(2+)</name>
        <dbReference type="ChEBI" id="CHEBI:29108"/>
    </ligand>
</feature>
<protein>
    <submittedName>
        <fullName evidence="7">Penicillin amidase</fullName>
    </submittedName>
</protein>
<keyword evidence="2" id="KW-0378">Hydrolase</keyword>
<keyword evidence="6" id="KW-0479">Metal-binding</keyword>
<dbReference type="InterPro" id="IPR002692">
    <property type="entry name" value="S45"/>
</dbReference>
<keyword evidence="3" id="KW-0865">Zymogen</keyword>
<dbReference type="RefSeq" id="WP_133820065.1">
    <property type="nucleotide sequence ID" value="NZ_SNZH01000012.1"/>
</dbReference>
<evidence type="ECO:0000256" key="4">
    <source>
        <dbReference type="ARBA" id="ARBA00038735"/>
    </source>
</evidence>
<dbReference type="InterPro" id="IPR029055">
    <property type="entry name" value="Ntn_hydrolases_N"/>
</dbReference>
<evidence type="ECO:0000256" key="2">
    <source>
        <dbReference type="ARBA" id="ARBA00022801"/>
    </source>
</evidence>
<evidence type="ECO:0000256" key="3">
    <source>
        <dbReference type="ARBA" id="ARBA00023145"/>
    </source>
</evidence>
<dbReference type="InterPro" id="IPR014395">
    <property type="entry name" value="Pen/GL7ACA/AHL_acylase"/>
</dbReference>
<dbReference type="InterPro" id="IPR043147">
    <property type="entry name" value="Penicillin_amidase_A-knob"/>
</dbReference>
<dbReference type="Gene3D" id="3.60.20.10">
    <property type="entry name" value="Glutamine Phosphoribosylpyrophosphate, subunit 1, domain 1"/>
    <property type="match status" value="1"/>
</dbReference>
<keyword evidence="6" id="KW-0106">Calcium</keyword>